<proteinExistence type="inferred from homology"/>
<evidence type="ECO:0000256" key="4">
    <source>
        <dbReference type="ARBA" id="ARBA00020268"/>
    </source>
</evidence>
<evidence type="ECO:0000256" key="7">
    <source>
        <dbReference type="ARBA" id="ARBA00022449"/>
    </source>
</evidence>
<evidence type="ECO:0000313" key="17">
    <source>
        <dbReference type="Proteomes" id="UP001224418"/>
    </source>
</evidence>
<dbReference type="EMBL" id="JAUSWN010000003">
    <property type="protein sequence ID" value="MDQ0478836.1"/>
    <property type="molecule type" value="Genomic_DNA"/>
</dbReference>
<keyword evidence="11" id="KW-0406">Ion transport</keyword>
<dbReference type="PANTHER" id="PTHR43298:SF2">
    <property type="entry name" value="FMN_FAD EXPORTER YEEO-RELATED"/>
    <property type="match status" value="1"/>
</dbReference>
<feature type="transmembrane region" description="Helical" evidence="15">
    <location>
        <begin position="54"/>
        <end position="77"/>
    </location>
</feature>
<dbReference type="InterPro" id="IPR050222">
    <property type="entry name" value="MATE_MdtK"/>
</dbReference>
<keyword evidence="8" id="KW-1003">Cell membrane</keyword>
<evidence type="ECO:0000256" key="11">
    <source>
        <dbReference type="ARBA" id="ARBA00023065"/>
    </source>
</evidence>
<dbReference type="InterPro" id="IPR048279">
    <property type="entry name" value="MdtK-like"/>
</dbReference>
<comment type="similarity">
    <text evidence="3">Belongs to the multi antimicrobial extrusion (MATE) (TC 2.A.66.1) family. MepA subfamily.</text>
</comment>
<evidence type="ECO:0000256" key="8">
    <source>
        <dbReference type="ARBA" id="ARBA00022475"/>
    </source>
</evidence>
<keyword evidence="12 15" id="KW-0472">Membrane</keyword>
<feature type="transmembrane region" description="Helical" evidence="15">
    <location>
        <begin position="394"/>
        <end position="414"/>
    </location>
</feature>
<gene>
    <name evidence="16" type="ORF">QOZ93_000564</name>
</gene>
<feature type="transmembrane region" description="Helical" evidence="15">
    <location>
        <begin position="321"/>
        <end position="340"/>
    </location>
</feature>
<comment type="function">
    <text evidence="1">Multidrug efflux pump.</text>
</comment>
<keyword evidence="17" id="KW-1185">Reference proteome</keyword>
<dbReference type="RefSeq" id="WP_307355023.1">
    <property type="nucleotide sequence ID" value="NZ_BAAACJ010000025.1"/>
</dbReference>
<reference evidence="16 17" key="1">
    <citation type="submission" date="2023-07" db="EMBL/GenBank/DDBJ databases">
        <title>Genomic Encyclopedia of Type Strains, Phase IV (KMG-IV): sequencing the most valuable type-strain genomes for metagenomic binning, comparative biology and taxonomic classification.</title>
        <authorList>
            <person name="Goeker M."/>
        </authorList>
    </citation>
    <scope>NUCLEOTIDE SEQUENCE [LARGE SCALE GENOMIC DNA]</scope>
    <source>
        <strain evidence="16 17">DSM 1400</strain>
    </source>
</reference>
<feature type="transmembrane region" description="Helical" evidence="15">
    <location>
        <begin position="21"/>
        <end position="42"/>
    </location>
</feature>
<evidence type="ECO:0000256" key="6">
    <source>
        <dbReference type="ARBA" id="ARBA00022448"/>
    </source>
</evidence>
<keyword evidence="10 15" id="KW-1133">Transmembrane helix</keyword>
<evidence type="ECO:0000313" key="16">
    <source>
        <dbReference type="EMBL" id="MDQ0478836.1"/>
    </source>
</evidence>
<dbReference type="CDD" id="cd13143">
    <property type="entry name" value="MATE_MepA_like"/>
    <property type="match status" value="1"/>
</dbReference>
<feature type="transmembrane region" description="Helical" evidence="15">
    <location>
        <begin position="141"/>
        <end position="158"/>
    </location>
</feature>
<dbReference type="PIRSF" id="PIRSF006603">
    <property type="entry name" value="DinF"/>
    <property type="match status" value="1"/>
</dbReference>
<evidence type="ECO:0000256" key="2">
    <source>
        <dbReference type="ARBA" id="ARBA00004651"/>
    </source>
</evidence>
<organism evidence="16 17">
    <name type="scientific">Hathewaya limosa</name>
    <name type="common">Clostridium limosum</name>
    <dbReference type="NCBI Taxonomy" id="1536"/>
    <lineage>
        <taxon>Bacteria</taxon>
        <taxon>Bacillati</taxon>
        <taxon>Bacillota</taxon>
        <taxon>Clostridia</taxon>
        <taxon>Eubacteriales</taxon>
        <taxon>Clostridiaceae</taxon>
        <taxon>Hathewaya</taxon>
    </lineage>
</organism>
<evidence type="ECO:0000256" key="3">
    <source>
        <dbReference type="ARBA" id="ARBA00008417"/>
    </source>
</evidence>
<feature type="transmembrane region" description="Helical" evidence="15">
    <location>
        <begin position="170"/>
        <end position="193"/>
    </location>
</feature>
<evidence type="ECO:0000256" key="14">
    <source>
        <dbReference type="ARBA" id="ARBA00031636"/>
    </source>
</evidence>
<evidence type="ECO:0000256" key="10">
    <source>
        <dbReference type="ARBA" id="ARBA00022989"/>
    </source>
</evidence>
<protein>
    <recommendedName>
        <fullName evidence="5">Multidrug export protein MepA</fullName>
    </recommendedName>
    <alternativeName>
        <fullName evidence="14">Multidrug-efflux transporter</fullName>
    </alternativeName>
    <alternativeName>
        <fullName evidence="4">Probable multidrug resistance protein NorM</fullName>
    </alternativeName>
</protein>
<name>A0ABU0JP26_HATLI</name>
<evidence type="ECO:0000256" key="15">
    <source>
        <dbReference type="SAM" id="Phobius"/>
    </source>
</evidence>
<sequence>MNKNKKISKYEKLTETPVSKLVINMAIPSTLAMLIGIAYSLADTYFVSKIDTASTASVGLAFSFMSVIQAFGLLYGHGSGNYISRMEGEKNKKESSKMAIDGLIISFIVGAIILILGEIYIDKLVYFLGANKSLIPLTKEYLSILLIGAPFMISSLTINTQFRLQGNASLGAIGITMGAIINCILDPILIFSFNLKIKGAAYATIIGEIISFFILVFLSSKKENVKFSFKNFHINKNILKELFGGGLPNFTREIFIGVSLSLLNNRLKIYGKEYLAAFTIVNRLMLAGTYLMVGLGHGFQPVCVFNYGAKLYKRVEKALKFTLKSAIIFMIFISAIFIIKSDNLISFFTSDYNVITIGSMVLKIQSLSLPLIGYITISGMFLQNIHRFKEATLVTTLRQGFIYIPLILIIPKLFGLEGILWVQPVSDLIAFIIASILTTKNQRRLKLS</sequence>
<dbReference type="NCBIfam" id="TIGR00797">
    <property type="entry name" value="matE"/>
    <property type="match status" value="1"/>
</dbReference>
<evidence type="ECO:0000256" key="13">
    <source>
        <dbReference type="ARBA" id="ARBA00023251"/>
    </source>
</evidence>
<feature type="transmembrane region" description="Helical" evidence="15">
    <location>
        <begin position="360"/>
        <end position="382"/>
    </location>
</feature>
<comment type="caution">
    <text evidence="16">The sequence shown here is derived from an EMBL/GenBank/DDBJ whole genome shotgun (WGS) entry which is preliminary data.</text>
</comment>
<accession>A0ABU0JP26</accession>
<keyword evidence="9 15" id="KW-0812">Transmembrane</keyword>
<keyword evidence="7" id="KW-0050">Antiport</keyword>
<dbReference type="InterPro" id="IPR045070">
    <property type="entry name" value="MATE_MepA-like"/>
</dbReference>
<evidence type="ECO:0000256" key="9">
    <source>
        <dbReference type="ARBA" id="ARBA00022692"/>
    </source>
</evidence>
<keyword evidence="13" id="KW-0046">Antibiotic resistance</keyword>
<evidence type="ECO:0000256" key="5">
    <source>
        <dbReference type="ARBA" id="ARBA00022106"/>
    </source>
</evidence>
<keyword evidence="6" id="KW-0813">Transport</keyword>
<feature type="transmembrane region" description="Helical" evidence="15">
    <location>
        <begin position="199"/>
        <end position="218"/>
    </location>
</feature>
<dbReference type="Proteomes" id="UP001224418">
    <property type="component" value="Unassembled WGS sequence"/>
</dbReference>
<evidence type="ECO:0000256" key="1">
    <source>
        <dbReference type="ARBA" id="ARBA00003408"/>
    </source>
</evidence>
<feature type="transmembrane region" description="Helical" evidence="15">
    <location>
        <begin position="98"/>
        <end position="121"/>
    </location>
</feature>
<evidence type="ECO:0000256" key="12">
    <source>
        <dbReference type="ARBA" id="ARBA00023136"/>
    </source>
</evidence>
<dbReference type="InterPro" id="IPR002528">
    <property type="entry name" value="MATE_fam"/>
</dbReference>
<dbReference type="Pfam" id="PF01554">
    <property type="entry name" value="MatE"/>
    <property type="match status" value="2"/>
</dbReference>
<dbReference type="PANTHER" id="PTHR43298">
    <property type="entry name" value="MULTIDRUG RESISTANCE PROTEIN NORM-RELATED"/>
    <property type="match status" value="1"/>
</dbReference>
<comment type="subcellular location">
    <subcellularLocation>
        <location evidence="2">Cell membrane</location>
        <topology evidence="2">Multi-pass membrane protein</topology>
    </subcellularLocation>
</comment>